<dbReference type="AlphaFoldDB" id="A0A015SJI6"/>
<feature type="domain" description="Thioredoxin" evidence="5">
    <location>
        <begin position="204"/>
        <end position="349"/>
    </location>
</feature>
<protein>
    <submittedName>
        <fullName evidence="6">Putative thiol-disulfide oxidoreductase</fullName>
    </submittedName>
</protein>
<keyword evidence="2" id="KW-0201">Cytochrome c-type biogenesis</keyword>
<gene>
    <name evidence="6" type="ORF">M124_3847</name>
</gene>
<dbReference type="InterPro" id="IPR000866">
    <property type="entry name" value="AhpC/TSA"/>
</dbReference>
<accession>A0A015SJI6</accession>
<dbReference type="Gene3D" id="3.40.30.10">
    <property type="entry name" value="Glutaredoxin"/>
    <property type="match status" value="1"/>
</dbReference>
<evidence type="ECO:0000256" key="4">
    <source>
        <dbReference type="ARBA" id="ARBA00023284"/>
    </source>
</evidence>
<comment type="subcellular location">
    <subcellularLocation>
        <location evidence="1">Cell envelope</location>
    </subcellularLocation>
</comment>
<keyword evidence="3" id="KW-1015">Disulfide bond</keyword>
<dbReference type="InterPro" id="IPR050553">
    <property type="entry name" value="Thioredoxin_ResA/DsbE_sf"/>
</dbReference>
<reference evidence="6 7" key="1">
    <citation type="submission" date="2014-02" db="EMBL/GenBank/DDBJ databases">
        <authorList>
            <person name="Sears C."/>
            <person name="Carroll K."/>
            <person name="Sack B.R."/>
            <person name="Qadri F."/>
            <person name="Myers L.L."/>
            <person name="Chung G.-T."/>
            <person name="Escheverria P."/>
            <person name="Fraser C.M."/>
            <person name="Sadzewicz L."/>
            <person name="Shefchek K.A."/>
            <person name="Tallon L."/>
            <person name="Das S.P."/>
            <person name="Daugherty S."/>
            <person name="Mongodin E.F."/>
        </authorList>
    </citation>
    <scope>NUCLEOTIDE SEQUENCE [LARGE SCALE GENOMIC DNA]</scope>
    <source>
        <strain evidence="7">3988T(B)14</strain>
    </source>
</reference>
<dbReference type="GO" id="GO:0030313">
    <property type="term" value="C:cell envelope"/>
    <property type="evidence" value="ECO:0007669"/>
    <property type="project" value="UniProtKB-SubCell"/>
</dbReference>
<dbReference type="InterPro" id="IPR013766">
    <property type="entry name" value="Thioredoxin_domain"/>
</dbReference>
<dbReference type="InterPro" id="IPR025380">
    <property type="entry name" value="DUF4369"/>
</dbReference>
<dbReference type="Proteomes" id="UP000020529">
    <property type="component" value="Unassembled WGS sequence"/>
</dbReference>
<dbReference type="PANTHER" id="PTHR42852">
    <property type="entry name" value="THIOL:DISULFIDE INTERCHANGE PROTEIN DSBE"/>
    <property type="match status" value="1"/>
</dbReference>
<name>A0A015SJI6_BACFG</name>
<dbReference type="RefSeq" id="WP_022347870.1">
    <property type="nucleotide sequence ID" value="NZ_JGCY01000406.1"/>
</dbReference>
<organism evidence="6 7">
    <name type="scientific">Bacteroides fragilis str. 3988T(B)14</name>
    <dbReference type="NCBI Taxonomy" id="1339315"/>
    <lineage>
        <taxon>Bacteria</taxon>
        <taxon>Pseudomonadati</taxon>
        <taxon>Bacteroidota</taxon>
        <taxon>Bacteroidia</taxon>
        <taxon>Bacteroidales</taxon>
        <taxon>Bacteroidaceae</taxon>
        <taxon>Bacteroides</taxon>
    </lineage>
</organism>
<evidence type="ECO:0000313" key="6">
    <source>
        <dbReference type="EMBL" id="EXY72394.1"/>
    </source>
</evidence>
<dbReference type="Pfam" id="PF14289">
    <property type="entry name" value="DUF4369"/>
    <property type="match status" value="1"/>
</dbReference>
<evidence type="ECO:0000256" key="2">
    <source>
        <dbReference type="ARBA" id="ARBA00022748"/>
    </source>
</evidence>
<dbReference type="Pfam" id="PF00578">
    <property type="entry name" value="AhpC-TSA"/>
    <property type="match status" value="1"/>
</dbReference>
<evidence type="ECO:0000256" key="1">
    <source>
        <dbReference type="ARBA" id="ARBA00004196"/>
    </source>
</evidence>
<dbReference type="PROSITE" id="PS51352">
    <property type="entry name" value="THIOREDOXIN_2"/>
    <property type="match status" value="1"/>
</dbReference>
<dbReference type="PATRIC" id="fig|1339315.3.peg.4481"/>
<dbReference type="SUPFAM" id="SSF52833">
    <property type="entry name" value="Thioredoxin-like"/>
    <property type="match status" value="1"/>
</dbReference>
<dbReference type="GO" id="GO:0017004">
    <property type="term" value="P:cytochrome complex assembly"/>
    <property type="evidence" value="ECO:0007669"/>
    <property type="project" value="UniProtKB-KW"/>
</dbReference>
<dbReference type="EMBL" id="JGCY01000406">
    <property type="protein sequence ID" value="EXY72394.1"/>
    <property type="molecule type" value="Genomic_DNA"/>
</dbReference>
<evidence type="ECO:0000313" key="7">
    <source>
        <dbReference type="Proteomes" id="UP000020529"/>
    </source>
</evidence>
<evidence type="ECO:0000256" key="3">
    <source>
        <dbReference type="ARBA" id="ARBA00023157"/>
    </source>
</evidence>
<dbReference type="PANTHER" id="PTHR42852:SF6">
    <property type="entry name" value="THIOL:DISULFIDE INTERCHANGE PROTEIN DSBE"/>
    <property type="match status" value="1"/>
</dbReference>
<comment type="caution">
    <text evidence="6">The sequence shown here is derived from an EMBL/GenBank/DDBJ whole genome shotgun (WGS) entry which is preliminary data.</text>
</comment>
<dbReference type="CDD" id="cd02966">
    <property type="entry name" value="TlpA_like_family"/>
    <property type="match status" value="1"/>
</dbReference>
<dbReference type="InterPro" id="IPR036249">
    <property type="entry name" value="Thioredoxin-like_sf"/>
</dbReference>
<sequence>MRKIGLLFITIFCLLACKNNSSRISLEGEIKGLTNDTLYLYGTDALYDRIDTIYAEKGKFSYNLNIDSTVIDTLTTAVLLINGHVEYPVFLDKGNQITIKGNIDDLSYLDINGNEPNTSLSLFMKEQRGLGSASDKMMQEKAETFIRQHNSSLASVYLLDKYFVQTPQPDYIKIKEITEAMTGALLDRPYIENISDYIDQLEKVTVGKSAPYFSLPNEKGEKLSRSAERFRNKYLLLNFWASWCDPQPEANAELKRLNKEYKKNKNFAMLGISLDIDREAWETAIKEDTLSWDQVCDFTGLSSETAKQYAILTLPTNILLSPTGKILARDIQGEALTDKLKELLKTEEKKPGKSIR</sequence>
<keyword evidence="4" id="KW-0676">Redox-active center</keyword>
<proteinExistence type="predicted"/>
<evidence type="ECO:0000259" key="5">
    <source>
        <dbReference type="PROSITE" id="PS51352"/>
    </source>
</evidence>